<accession>A0ABD5PIK6</accession>
<proteinExistence type="predicted"/>
<dbReference type="EMBL" id="JBHSDS010000017">
    <property type="protein sequence ID" value="MFC4360291.1"/>
    <property type="molecule type" value="Genomic_DNA"/>
</dbReference>
<evidence type="ECO:0000313" key="2">
    <source>
        <dbReference type="Proteomes" id="UP001595921"/>
    </source>
</evidence>
<reference evidence="1 2" key="1">
    <citation type="journal article" date="2019" name="Int. J. Syst. Evol. Microbiol.">
        <title>The Global Catalogue of Microorganisms (GCM) 10K type strain sequencing project: providing services to taxonomists for standard genome sequencing and annotation.</title>
        <authorList>
            <consortium name="The Broad Institute Genomics Platform"/>
            <consortium name="The Broad Institute Genome Sequencing Center for Infectious Disease"/>
            <person name="Wu L."/>
            <person name="Ma J."/>
        </authorList>
    </citation>
    <scope>NUCLEOTIDE SEQUENCE [LARGE SCALE GENOMIC DNA]</scope>
    <source>
        <strain evidence="1 2">CGMCC 1.12553</strain>
    </source>
</reference>
<gene>
    <name evidence="1" type="ORF">ACFO0N_20270</name>
</gene>
<comment type="caution">
    <text evidence="1">The sequence shown here is derived from an EMBL/GenBank/DDBJ whole genome shotgun (WGS) entry which is preliminary data.</text>
</comment>
<organism evidence="1 2">
    <name type="scientific">Halobium salinum</name>
    <dbReference type="NCBI Taxonomy" id="1364940"/>
    <lineage>
        <taxon>Archaea</taxon>
        <taxon>Methanobacteriati</taxon>
        <taxon>Methanobacteriota</taxon>
        <taxon>Stenosarchaea group</taxon>
        <taxon>Halobacteria</taxon>
        <taxon>Halobacteriales</taxon>
        <taxon>Haloferacaceae</taxon>
        <taxon>Halobium</taxon>
    </lineage>
</organism>
<dbReference type="Proteomes" id="UP001595921">
    <property type="component" value="Unassembled WGS sequence"/>
</dbReference>
<dbReference type="RefSeq" id="WP_267620303.1">
    <property type="nucleotide sequence ID" value="NZ_JAODIW010000005.1"/>
</dbReference>
<protein>
    <submittedName>
        <fullName evidence="1">Uncharacterized protein</fullName>
    </submittedName>
</protein>
<name>A0ABD5PIK6_9EURY</name>
<dbReference type="SUPFAM" id="SSF63829">
    <property type="entry name" value="Calcium-dependent phosphotriesterase"/>
    <property type="match status" value="1"/>
</dbReference>
<keyword evidence="2" id="KW-1185">Reference proteome</keyword>
<evidence type="ECO:0000313" key="1">
    <source>
        <dbReference type="EMBL" id="MFC4360291.1"/>
    </source>
</evidence>
<sequence length="335" mass="35343">MDFVQTDEGYIALQTSEPTSTHEPPDSTGDVCIRLVEVGACGDVVGQITVGWDGSQHPHAFARSNDGYIVAGTTHREEDTNDRQSGFVAEISPGGDVQWCIEAGSRLQDVVTVLSGEYVAVGSGGDVNEPGPGENGLAVRFDAGGEVDSVREYPRERPNINGQRFYSVAPMEDGGVVAAGQQSRGIWVLAVSPTGGERWSAGLEVDEGQIRDIVRTTDGGYALVGYAFFSEGGYGSGWGIGPFLWKLDGSGSTQWVTRFSDPPYARAVVETEAGYAVTGEEFSVLGTTAQGTPQWLVPRTEGIGRTLLARSDGSLVAGGFNRGSGELLEVPASKL</sequence>
<dbReference type="AlphaFoldDB" id="A0ABD5PIK6"/>